<comment type="similarity">
    <text evidence="2">Belongs to the Mediator complex subunit 22 family.</text>
</comment>
<proteinExistence type="inferred from homology"/>
<evidence type="ECO:0000313" key="9">
    <source>
        <dbReference type="EnsemblMetazoa" id="tetur02g04500.1"/>
    </source>
</evidence>
<dbReference type="AlphaFoldDB" id="T1JVG3"/>
<dbReference type="HOGENOM" id="CLU_117242_2_0_1"/>
<dbReference type="GO" id="GO:0006357">
    <property type="term" value="P:regulation of transcription by RNA polymerase II"/>
    <property type="evidence" value="ECO:0007669"/>
    <property type="project" value="InterPro"/>
</dbReference>
<dbReference type="InterPro" id="IPR009332">
    <property type="entry name" value="Med22"/>
</dbReference>
<dbReference type="GO" id="GO:0016592">
    <property type="term" value="C:mediator complex"/>
    <property type="evidence" value="ECO:0007669"/>
    <property type="project" value="InterPro"/>
</dbReference>
<accession>T1JVG3</accession>
<comment type="function">
    <text evidence="7">Component of the Mediator complex, a coactivator involved in the regulated transcription of nearly all RNA polymerase II-dependent genes. Mediator functions as a bridge to convey information from gene-specific regulatory proteins to the basal RNA polymerase II transcription machinery. Mediator is recruited to promoters by direct interactions with regulatory proteins and serves as a scaffold for the assembly of a functional preinitiation complex with RNA polymerase II and the general transcription factors.</text>
</comment>
<dbReference type="STRING" id="32264.T1JVG3"/>
<dbReference type="EnsemblMetazoa" id="tetur02g04500.1">
    <property type="protein sequence ID" value="tetur02g04500.1"/>
    <property type="gene ID" value="tetur02g04500"/>
</dbReference>
<evidence type="ECO:0000313" key="10">
    <source>
        <dbReference type="Proteomes" id="UP000015104"/>
    </source>
</evidence>
<evidence type="ECO:0000256" key="5">
    <source>
        <dbReference type="ARBA" id="ARBA00023163"/>
    </source>
</evidence>
<keyword evidence="5" id="KW-0804">Transcription</keyword>
<dbReference type="GO" id="GO:0003712">
    <property type="term" value="F:transcription coregulator activity"/>
    <property type="evidence" value="ECO:0007669"/>
    <property type="project" value="InterPro"/>
</dbReference>
<dbReference type="Proteomes" id="UP000015104">
    <property type="component" value="Unassembled WGS sequence"/>
</dbReference>
<evidence type="ECO:0000256" key="8">
    <source>
        <dbReference type="ARBA" id="ARBA00031962"/>
    </source>
</evidence>
<comment type="subcellular location">
    <subcellularLocation>
        <location evidence="1">Nucleus</location>
    </subcellularLocation>
</comment>
<gene>
    <name evidence="9" type="primary">107371748</name>
</gene>
<evidence type="ECO:0000256" key="6">
    <source>
        <dbReference type="ARBA" id="ARBA00023242"/>
    </source>
</evidence>
<dbReference type="Pfam" id="PF06179">
    <property type="entry name" value="Med22"/>
    <property type="match status" value="1"/>
</dbReference>
<dbReference type="PANTHER" id="PTHR12434">
    <property type="entry name" value="MEDIATOR OF RNA POLYMERASE II TRANSCRIPTION SUBUNIT 22"/>
    <property type="match status" value="1"/>
</dbReference>
<sequence length="133" mass="15549">MTTSHEATLKAYQKWLKDAIKSITDNYLEIIKLVKIDNEGLPNNSTPARAQEHYEVIVRAANMVRAQESLIKLIYQLKQFYIINDFKLINKAISNESKNFKADEIDMKLTNLRNEITAELIVLEDEYYNSMYK</sequence>
<evidence type="ECO:0000256" key="7">
    <source>
        <dbReference type="ARBA" id="ARBA00025687"/>
    </source>
</evidence>
<dbReference type="PANTHER" id="PTHR12434:SF6">
    <property type="entry name" value="MEDIATOR OF RNA POLYMERASE II TRANSCRIPTION SUBUNIT 22"/>
    <property type="match status" value="1"/>
</dbReference>
<evidence type="ECO:0000256" key="2">
    <source>
        <dbReference type="ARBA" id="ARBA00005942"/>
    </source>
</evidence>
<evidence type="ECO:0000256" key="4">
    <source>
        <dbReference type="ARBA" id="ARBA00023015"/>
    </source>
</evidence>
<organism evidence="9 10">
    <name type="scientific">Tetranychus urticae</name>
    <name type="common">Two-spotted spider mite</name>
    <dbReference type="NCBI Taxonomy" id="32264"/>
    <lineage>
        <taxon>Eukaryota</taxon>
        <taxon>Metazoa</taxon>
        <taxon>Ecdysozoa</taxon>
        <taxon>Arthropoda</taxon>
        <taxon>Chelicerata</taxon>
        <taxon>Arachnida</taxon>
        <taxon>Acari</taxon>
        <taxon>Acariformes</taxon>
        <taxon>Trombidiformes</taxon>
        <taxon>Prostigmata</taxon>
        <taxon>Eleutherengona</taxon>
        <taxon>Raphignathae</taxon>
        <taxon>Tetranychoidea</taxon>
        <taxon>Tetranychidae</taxon>
        <taxon>Tetranychus</taxon>
    </lineage>
</organism>
<protein>
    <recommendedName>
        <fullName evidence="3">Mediator of RNA polymerase II transcription subunit 22</fullName>
    </recommendedName>
    <alternativeName>
        <fullName evidence="8">Mediator complex subunit 22</fullName>
    </alternativeName>
</protein>
<dbReference type="KEGG" id="tut:107371748"/>
<dbReference type="OMA" id="KQAECDQ"/>
<keyword evidence="4" id="KW-0805">Transcription regulation</keyword>
<keyword evidence="6" id="KW-0539">Nucleus</keyword>
<dbReference type="EMBL" id="CAEY01000794">
    <property type="status" value="NOT_ANNOTATED_CDS"/>
    <property type="molecule type" value="Genomic_DNA"/>
</dbReference>
<name>T1JVG3_TETUR</name>
<dbReference type="OrthoDB" id="203279at2759"/>
<dbReference type="eggNOG" id="KOG3304">
    <property type="taxonomic scope" value="Eukaryota"/>
</dbReference>
<evidence type="ECO:0000256" key="1">
    <source>
        <dbReference type="ARBA" id="ARBA00004123"/>
    </source>
</evidence>
<keyword evidence="10" id="KW-1185">Reference proteome</keyword>
<evidence type="ECO:0000256" key="3">
    <source>
        <dbReference type="ARBA" id="ARBA00019695"/>
    </source>
</evidence>
<reference evidence="10" key="1">
    <citation type="submission" date="2011-08" db="EMBL/GenBank/DDBJ databases">
        <authorList>
            <person name="Rombauts S."/>
        </authorList>
    </citation>
    <scope>NUCLEOTIDE SEQUENCE</scope>
    <source>
        <strain evidence="10">London</strain>
    </source>
</reference>
<reference evidence="9" key="2">
    <citation type="submission" date="2015-06" db="UniProtKB">
        <authorList>
            <consortium name="EnsemblMetazoa"/>
        </authorList>
    </citation>
    <scope>IDENTIFICATION</scope>
</reference>